<dbReference type="Gene3D" id="3.90.226.10">
    <property type="entry name" value="2-enoyl-CoA Hydratase, Chain A, domain 1"/>
    <property type="match status" value="1"/>
</dbReference>
<dbReference type="FunFam" id="3.90.226.10:FF:000009">
    <property type="entry name" value="Carnitinyl-CoA dehydratase"/>
    <property type="match status" value="1"/>
</dbReference>
<dbReference type="PANTHER" id="PTHR11941">
    <property type="entry name" value="ENOYL-COA HYDRATASE-RELATED"/>
    <property type="match status" value="1"/>
</dbReference>
<comment type="similarity">
    <text evidence="1">Belongs to the enoyl-CoA hydratase/isomerase family.</text>
</comment>
<dbReference type="CDD" id="cd06558">
    <property type="entry name" value="crotonase-like"/>
    <property type="match status" value="1"/>
</dbReference>
<dbReference type="InterPro" id="IPR001753">
    <property type="entry name" value="Enoyl-CoA_hydra/iso"/>
</dbReference>
<dbReference type="KEGG" id="seds:AAY24_02505"/>
<dbReference type="PANTHER" id="PTHR11941:SF54">
    <property type="entry name" value="ENOYL-COA HYDRATASE, MITOCHONDRIAL"/>
    <property type="match status" value="1"/>
</dbReference>
<accession>A0A0F7K440</accession>
<dbReference type="AlphaFoldDB" id="A0A0F7K440"/>
<dbReference type="GO" id="GO:0016836">
    <property type="term" value="F:hydro-lyase activity"/>
    <property type="evidence" value="ECO:0007669"/>
    <property type="project" value="UniProtKB-ARBA"/>
</dbReference>
<keyword evidence="2" id="KW-0456">Lyase</keyword>
<evidence type="ECO:0000313" key="3">
    <source>
        <dbReference type="EMBL" id="AKH22005.1"/>
    </source>
</evidence>
<proteinExistence type="inferred from homology"/>
<dbReference type="InterPro" id="IPR014748">
    <property type="entry name" value="Enoyl-CoA_hydra_C"/>
</dbReference>
<dbReference type="InterPro" id="IPR029045">
    <property type="entry name" value="ClpP/crotonase-like_dom_sf"/>
</dbReference>
<dbReference type="OrthoDB" id="9807606at2"/>
<dbReference type="SUPFAM" id="SSF52096">
    <property type="entry name" value="ClpP/crotonase"/>
    <property type="match status" value="1"/>
</dbReference>
<reference evidence="3 4" key="1">
    <citation type="journal article" date="2015" name="Genome Announc.">
        <title>Complete Genome Sequence of Sedimenticola thiotaurini Strain SIP-G1, a Polyphosphate- and Polyhydroxyalkanoate-Accumulating Sulfur-Oxidizing Gammaproteobacterium Isolated from Salt Marsh Sediments.</title>
        <authorList>
            <person name="Flood B.E."/>
            <person name="Jones D.S."/>
            <person name="Bailey J.V."/>
        </authorList>
    </citation>
    <scope>NUCLEOTIDE SEQUENCE [LARGE SCALE GENOMIC DNA]</scope>
    <source>
        <strain evidence="3 4">SIP-G1</strain>
    </source>
</reference>
<sequence length="261" mass="28458">MEFENILLEQVETGIYQLTVNRPRSFNALNSATLDEIYAAGEQIANTPDARVLLVTGAGEKAFVAGADISEMQNKSAIEGQVFSQKGMRAFRRLETLDIPVIAVVNGYCLGGGCELAMSCDWIIASERAQFGQPEVSLGVTPGFGGSQRLTRLIGRAKAMEMLVTGQQIKADQALTWGLVNHVHAAEELMEKALETARQIIQKGPIAVRLVKQAVQRGQDMDLDNACVLESEVFGLCFSTDDQKEGMGAFLEKRKADFQAR</sequence>
<gene>
    <name evidence="3" type="ORF">AAY24_02505</name>
</gene>
<dbReference type="GO" id="GO:0006635">
    <property type="term" value="P:fatty acid beta-oxidation"/>
    <property type="evidence" value="ECO:0007669"/>
    <property type="project" value="TreeGrafter"/>
</dbReference>
<dbReference type="Pfam" id="PF00378">
    <property type="entry name" value="ECH_1"/>
    <property type="match status" value="1"/>
</dbReference>
<dbReference type="PATRIC" id="fig|1543721.4.peg.526"/>
<dbReference type="Gene3D" id="1.10.12.10">
    <property type="entry name" value="Lyase 2-enoyl-coa Hydratase, Chain A, domain 2"/>
    <property type="match status" value="1"/>
</dbReference>
<dbReference type="FunFam" id="1.10.12.10:FF:000001">
    <property type="entry name" value="Probable enoyl-CoA hydratase, mitochondrial"/>
    <property type="match status" value="1"/>
</dbReference>
<dbReference type="EMBL" id="CP011412">
    <property type="protein sequence ID" value="AKH22005.1"/>
    <property type="molecule type" value="Genomic_DNA"/>
</dbReference>
<dbReference type="RefSeq" id="WP_046860954.1">
    <property type="nucleotide sequence ID" value="NZ_CP011412.1"/>
</dbReference>
<evidence type="ECO:0000256" key="1">
    <source>
        <dbReference type="ARBA" id="ARBA00005254"/>
    </source>
</evidence>
<protein>
    <submittedName>
        <fullName evidence="3">Enoyl-CoA hydratase</fullName>
    </submittedName>
</protein>
<keyword evidence="4" id="KW-1185">Reference proteome</keyword>
<organism evidence="3 4">
    <name type="scientific">Sedimenticola thiotaurini</name>
    <dbReference type="NCBI Taxonomy" id="1543721"/>
    <lineage>
        <taxon>Bacteria</taxon>
        <taxon>Pseudomonadati</taxon>
        <taxon>Pseudomonadota</taxon>
        <taxon>Gammaproteobacteria</taxon>
        <taxon>Chromatiales</taxon>
        <taxon>Sedimenticolaceae</taxon>
        <taxon>Sedimenticola</taxon>
    </lineage>
</organism>
<name>A0A0F7K440_9GAMM</name>
<evidence type="ECO:0000256" key="2">
    <source>
        <dbReference type="ARBA" id="ARBA00023239"/>
    </source>
</evidence>
<evidence type="ECO:0000313" key="4">
    <source>
        <dbReference type="Proteomes" id="UP000034410"/>
    </source>
</evidence>
<dbReference type="Proteomes" id="UP000034410">
    <property type="component" value="Chromosome"/>
</dbReference>